<sequence length="184" mass="20319">MEWRVKEKLEEKKASKYRACHECKEAHEKCVLPGFEDIPQTIRAKASGTAPAKKKTKMESTKVASPEVVDLLGEILEVIQRIDARTLREVERNSKFQKVVLKELADIDEKNSEYFVFMNETSKRMAAIMQHMGLPVTKRKGKGTESGVPEAGGSKGPETKEGEGKGGNEGEGKGGERNEAGISK</sequence>
<proteinExistence type="predicted"/>
<dbReference type="Proteomes" id="UP000807306">
    <property type="component" value="Unassembled WGS sequence"/>
</dbReference>
<feature type="compositionally biased region" description="Basic and acidic residues" evidence="1">
    <location>
        <begin position="157"/>
        <end position="184"/>
    </location>
</feature>
<evidence type="ECO:0000256" key="1">
    <source>
        <dbReference type="SAM" id="MobiDB-lite"/>
    </source>
</evidence>
<dbReference type="EMBL" id="MU157839">
    <property type="protein sequence ID" value="KAF9530495.1"/>
    <property type="molecule type" value="Genomic_DNA"/>
</dbReference>
<accession>A0A9P6JSG0</accession>
<gene>
    <name evidence="2" type="ORF">CPB83DRAFT_892469</name>
</gene>
<organism evidence="2 3">
    <name type="scientific">Crepidotus variabilis</name>
    <dbReference type="NCBI Taxonomy" id="179855"/>
    <lineage>
        <taxon>Eukaryota</taxon>
        <taxon>Fungi</taxon>
        <taxon>Dikarya</taxon>
        <taxon>Basidiomycota</taxon>
        <taxon>Agaricomycotina</taxon>
        <taxon>Agaricomycetes</taxon>
        <taxon>Agaricomycetidae</taxon>
        <taxon>Agaricales</taxon>
        <taxon>Agaricineae</taxon>
        <taxon>Crepidotaceae</taxon>
        <taxon>Crepidotus</taxon>
    </lineage>
</organism>
<reference evidence="2" key="1">
    <citation type="submission" date="2020-11" db="EMBL/GenBank/DDBJ databases">
        <authorList>
            <consortium name="DOE Joint Genome Institute"/>
            <person name="Ahrendt S."/>
            <person name="Riley R."/>
            <person name="Andreopoulos W."/>
            <person name="Labutti K."/>
            <person name="Pangilinan J."/>
            <person name="Ruiz-Duenas F.J."/>
            <person name="Barrasa J.M."/>
            <person name="Sanchez-Garcia M."/>
            <person name="Camarero S."/>
            <person name="Miyauchi S."/>
            <person name="Serrano A."/>
            <person name="Linde D."/>
            <person name="Babiker R."/>
            <person name="Drula E."/>
            <person name="Ayuso-Fernandez I."/>
            <person name="Pacheco R."/>
            <person name="Padilla G."/>
            <person name="Ferreira P."/>
            <person name="Barriuso J."/>
            <person name="Kellner H."/>
            <person name="Castanera R."/>
            <person name="Alfaro M."/>
            <person name="Ramirez L."/>
            <person name="Pisabarro A.G."/>
            <person name="Kuo A."/>
            <person name="Tritt A."/>
            <person name="Lipzen A."/>
            <person name="He G."/>
            <person name="Yan M."/>
            <person name="Ng V."/>
            <person name="Cullen D."/>
            <person name="Martin F."/>
            <person name="Rosso M.-N."/>
            <person name="Henrissat B."/>
            <person name="Hibbett D."/>
            <person name="Martinez A.T."/>
            <person name="Grigoriev I.V."/>
        </authorList>
    </citation>
    <scope>NUCLEOTIDE SEQUENCE</scope>
    <source>
        <strain evidence="2">CBS 506.95</strain>
    </source>
</reference>
<feature type="region of interest" description="Disordered" evidence="1">
    <location>
        <begin position="134"/>
        <end position="184"/>
    </location>
</feature>
<keyword evidence="3" id="KW-1185">Reference proteome</keyword>
<evidence type="ECO:0000313" key="3">
    <source>
        <dbReference type="Proteomes" id="UP000807306"/>
    </source>
</evidence>
<name>A0A9P6JSG0_9AGAR</name>
<comment type="caution">
    <text evidence="2">The sequence shown here is derived from an EMBL/GenBank/DDBJ whole genome shotgun (WGS) entry which is preliminary data.</text>
</comment>
<dbReference type="AlphaFoldDB" id="A0A9P6JSG0"/>
<evidence type="ECO:0000313" key="2">
    <source>
        <dbReference type="EMBL" id="KAF9530495.1"/>
    </source>
</evidence>
<protein>
    <submittedName>
        <fullName evidence="2">Uncharacterized protein</fullName>
    </submittedName>
</protein>